<gene>
    <name evidence="2" type="ORF">SAMN05661044_04252</name>
</gene>
<dbReference type="EMBL" id="FOAF01000007">
    <property type="protein sequence ID" value="SEM10258.1"/>
    <property type="molecule type" value="Genomic_DNA"/>
</dbReference>
<dbReference type="AlphaFoldDB" id="A0A1H7VN82"/>
<dbReference type="InterPro" id="IPR009325">
    <property type="entry name" value="DUF983"/>
</dbReference>
<feature type="transmembrane region" description="Helical" evidence="1">
    <location>
        <begin position="86"/>
        <end position="104"/>
    </location>
</feature>
<evidence type="ECO:0008006" key="4">
    <source>
        <dbReference type="Google" id="ProtNLM"/>
    </source>
</evidence>
<dbReference type="STRING" id="407022.SAMN05661044_04252"/>
<protein>
    <recommendedName>
        <fullName evidence="4">DUF983 domain-containing protein</fullName>
    </recommendedName>
</protein>
<evidence type="ECO:0000313" key="3">
    <source>
        <dbReference type="Proteomes" id="UP000199421"/>
    </source>
</evidence>
<dbReference type="OrthoDB" id="9790326at2"/>
<sequence length="131" mass="15325">MARKSKVQALIEARCPQCRTGKMFLGGTYGFKRQRTNEICPYCGLEFEIEPGYFYAAMYISYAMSVVEVVLIGFLTYFITNSESPWVYSGILFLAIILLAPFNYRYSRLILLFYLTPKIKYNPKYQEDERL</sequence>
<evidence type="ECO:0000313" key="2">
    <source>
        <dbReference type="EMBL" id="SEM10258.1"/>
    </source>
</evidence>
<keyword evidence="1" id="KW-0812">Transmembrane</keyword>
<dbReference type="Proteomes" id="UP000199421">
    <property type="component" value="Unassembled WGS sequence"/>
</dbReference>
<organism evidence="2 3">
    <name type="scientific">Olivibacter domesticus</name>
    <name type="common">Pseudosphingobacterium domesticum</name>
    <dbReference type="NCBI Taxonomy" id="407022"/>
    <lineage>
        <taxon>Bacteria</taxon>
        <taxon>Pseudomonadati</taxon>
        <taxon>Bacteroidota</taxon>
        <taxon>Sphingobacteriia</taxon>
        <taxon>Sphingobacteriales</taxon>
        <taxon>Sphingobacteriaceae</taxon>
        <taxon>Olivibacter</taxon>
    </lineage>
</organism>
<accession>A0A1H7VN82</accession>
<proteinExistence type="predicted"/>
<name>A0A1H7VN82_OLID1</name>
<dbReference type="Pfam" id="PF06170">
    <property type="entry name" value="DUF983"/>
    <property type="match status" value="1"/>
</dbReference>
<reference evidence="3" key="1">
    <citation type="submission" date="2016-10" db="EMBL/GenBank/DDBJ databases">
        <authorList>
            <person name="Varghese N."/>
            <person name="Submissions S."/>
        </authorList>
    </citation>
    <scope>NUCLEOTIDE SEQUENCE [LARGE SCALE GENOMIC DNA]</scope>
    <source>
        <strain evidence="3">DSM 18733</strain>
    </source>
</reference>
<feature type="transmembrane region" description="Helical" evidence="1">
    <location>
        <begin position="59"/>
        <end position="80"/>
    </location>
</feature>
<keyword evidence="1" id="KW-1133">Transmembrane helix</keyword>
<evidence type="ECO:0000256" key="1">
    <source>
        <dbReference type="SAM" id="Phobius"/>
    </source>
</evidence>
<keyword evidence="1" id="KW-0472">Membrane</keyword>
<dbReference type="RefSeq" id="WP_093328619.1">
    <property type="nucleotide sequence ID" value="NZ_FOAF01000007.1"/>
</dbReference>
<keyword evidence="3" id="KW-1185">Reference proteome</keyword>